<evidence type="ECO:0008006" key="3">
    <source>
        <dbReference type="Google" id="ProtNLM"/>
    </source>
</evidence>
<evidence type="ECO:0000313" key="1">
    <source>
        <dbReference type="EMBL" id="EEO40926.1"/>
    </source>
</evidence>
<dbReference type="EMBL" id="ACDE02000023">
    <property type="protein sequence ID" value="EEO40926.1"/>
    <property type="molecule type" value="Genomic_DNA"/>
</dbReference>
<gene>
    <name evidence="1" type="ORF">FSCG_01639</name>
</gene>
<comment type="caution">
    <text evidence="1">The sequence shown here is derived from an EMBL/GenBank/DDBJ whole genome shotgun (WGS) entry which is preliminary data.</text>
</comment>
<dbReference type="PANTHER" id="PTHR39450">
    <property type="entry name" value="MOLYBDOPTERIN OXIDOREDUCTASE, 4FE-4S CLUSTER-BINDING SUBUNIT"/>
    <property type="match status" value="1"/>
</dbReference>
<accession>A0A0M1VWX8</accession>
<protein>
    <recommendedName>
        <fullName evidence="3">Molybdopterin oxidoreductase</fullName>
    </recommendedName>
</protein>
<sequence length="114" mass="12655">MEKEMICIVCPVGCHISVNTETYEVKGNACPRGAVYGKEELTAPKRVVTSTVKIKNAMDKRCPVKTEKSIPKELNFKLMDELKNIELTAPVKRGDVVIKNVFNTGVDVVVTKDM</sequence>
<dbReference type="HOGENOM" id="CLU_148086_0_0_0"/>
<dbReference type="SUPFAM" id="SSF160148">
    <property type="entry name" value="CPE0013-like"/>
    <property type="match status" value="1"/>
</dbReference>
<dbReference type="InterPro" id="IPR012460">
    <property type="entry name" value="DUF1667"/>
</dbReference>
<evidence type="ECO:0000313" key="2">
    <source>
        <dbReference type="Proteomes" id="UP000004925"/>
    </source>
</evidence>
<dbReference type="eggNOG" id="COG3862">
    <property type="taxonomic scope" value="Bacteria"/>
</dbReference>
<proteinExistence type="predicted"/>
<dbReference type="Gene3D" id="3.10.530.10">
    <property type="entry name" value="CPE0013-like"/>
    <property type="match status" value="1"/>
</dbReference>
<dbReference type="Proteomes" id="UP000004925">
    <property type="component" value="Unassembled WGS sequence"/>
</dbReference>
<name>A0A0M1VWX8_FUSVC</name>
<organism evidence="1 2">
    <name type="scientific">Fusobacterium vincentii 4_1_13</name>
    <dbReference type="NCBI Taxonomy" id="469606"/>
    <lineage>
        <taxon>Bacteria</taxon>
        <taxon>Fusobacteriati</taxon>
        <taxon>Fusobacteriota</taxon>
        <taxon>Fusobacteriia</taxon>
        <taxon>Fusobacteriales</taxon>
        <taxon>Fusobacteriaceae</taxon>
        <taxon>Fusobacterium</taxon>
    </lineage>
</organism>
<dbReference type="Pfam" id="PF07892">
    <property type="entry name" value="DUF1667"/>
    <property type="match status" value="1"/>
</dbReference>
<dbReference type="RefSeq" id="WP_008803422.1">
    <property type="nucleotide sequence ID" value="NZ_KQ235738.1"/>
</dbReference>
<dbReference type="AlphaFoldDB" id="A0A0M1VWX8"/>
<dbReference type="InterPro" id="IPR036593">
    <property type="entry name" value="CPE0013-like_sf"/>
</dbReference>
<dbReference type="PANTHER" id="PTHR39450:SF1">
    <property type="entry name" value="DUF1667 DOMAIN-CONTAINING PROTEIN"/>
    <property type="match status" value="1"/>
</dbReference>
<reference evidence="1 2" key="1">
    <citation type="submission" date="2011-10" db="EMBL/GenBank/DDBJ databases">
        <title>The Genome Sequence of Fusobacterium sp. 4_1_13.</title>
        <authorList>
            <consortium name="The Broad Institute Genome Sequencing Platform"/>
            <person name="Earl A."/>
            <person name="Ward D."/>
            <person name="Feldgarden M."/>
            <person name="Gevers D."/>
            <person name="Strauss J."/>
            <person name="Ambrose C."/>
            <person name="Allen-Vercoe E."/>
            <person name="Young S.K."/>
            <person name="Zeng Q."/>
            <person name="Gargeya S."/>
            <person name="Fitzgerald M."/>
            <person name="Haas B."/>
            <person name="Abouelleil A."/>
            <person name="Alvarado L."/>
            <person name="Arachchi H.M."/>
            <person name="Berlin A."/>
            <person name="Brown A."/>
            <person name="Chapman S.B."/>
            <person name="Chen Z."/>
            <person name="Dunbar C."/>
            <person name="Freedman E."/>
            <person name="Gearin G."/>
            <person name="Goldberg J."/>
            <person name="Griggs A."/>
            <person name="Gujja S."/>
            <person name="Heiman D."/>
            <person name="Howarth C."/>
            <person name="Larson L."/>
            <person name="Lui A."/>
            <person name="MacDonald P.J."/>
            <person name="Montmayeur A."/>
            <person name="Murphy C."/>
            <person name="Neiman D."/>
            <person name="Pearson M."/>
            <person name="Priest M."/>
            <person name="Roberts A."/>
            <person name="Saif S."/>
            <person name="Shea T."/>
            <person name="Shenoy N."/>
            <person name="Sisk P."/>
            <person name="Stolte C."/>
            <person name="Sykes S."/>
            <person name="Wortman J."/>
            <person name="Nusbaum C."/>
            <person name="Birren B."/>
        </authorList>
    </citation>
    <scope>NUCLEOTIDE SEQUENCE [LARGE SCALE GENOMIC DNA]</scope>
    <source>
        <strain evidence="1 2">4_1_13</strain>
    </source>
</reference>